<dbReference type="InterPro" id="IPR051917">
    <property type="entry name" value="Transposase-Integrase"/>
</dbReference>
<evidence type="ECO:0000313" key="6">
    <source>
        <dbReference type="Proteomes" id="UP000524237"/>
    </source>
</evidence>
<dbReference type="Pfam" id="PF13936">
    <property type="entry name" value="HTH_38"/>
    <property type="match status" value="1"/>
</dbReference>
<organism evidence="5 6">
    <name type="scientific">Alpinimonas psychrophila</name>
    <dbReference type="NCBI Taxonomy" id="748908"/>
    <lineage>
        <taxon>Bacteria</taxon>
        <taxon>Bacillati</taxon>
        <taxon>Actinomycetota</taxon>
        <taxon>Actinomycetes</taxon>
        <taxon>Micrococcales</taxon>
        <taxon>Microbacteriaceae</taxon>
        <taxon>Alpinimonas</taxon>
    </lineage>
</organism>
<evidence type="ECO:0000313" key="4">
    <source>
        <dbReference type="EMBL" id="MBA8829303.1"/>
    </source>
</evidence>
<dbReference type="PANTHER" id="PTHR10948:SF23">
    <property type="entry name" value="TRANSPOSASE INSI FOR INSERTION SEQUENCE ELEMENT IS30A-RELATED"/>
    <property type="match status" value="1"/>
</dbReference>
<protein>
    <submittedName>
        <fullName evidence="5">IS30 family transposase</fullName>
    </submittedName>
</protein>
<dbReference type="GO" id="GO:0004803">
    <property type="term" value="F:transposase activity"/>
    <property type="evidence" value="ECO:0007669"/>
    <property type="project" value="TreeGrafter"/>
</dbReference>
<gene>
    <name evidence="3" type="ORF">FB555_000327</name>
    <name evidence="4" type="ORF">FB555_001406</name>
    <name evidence="5" type="ORF">FB555_002038</name>
</gene>
<dbReference type="Gene3D" id="3.30.420.10">
    <property type="entry name" value="Ribonuclease H-like superfamily/Ribonuclease H"/>
    <property type="match status" value="1"/>
</dbReference>
<dbReference type="InterPro" id="IPR025246">
    <property type="entry name" value="IS30-like_HTH"/>
</dbReference>
<dbReference type="GO" id="GO:0032196">
    <property type="term" value="P:transposition"/>
    <property type="evidence" value="ECO:0007669"/>
    <property type="project" value="TreeGrafter"/>
</dbReference>
<reference evidence="5 6" key="1">
    <citation type="submission" date="2020-07" db="EMBL/GenBank/DDBJ databases">
        <title>Sequencing the genomes of 1000 actinobacteria strains.</title>
        <authorList>
            <person name="Klenk H.-P."/>
        </authorList>
    </citation>
    <scope>NUCLEOTIDE SEQUENCE [LARGE SCALE GENOMIC DNA]</scope>
    <source>
        <strain evidence="5 6">DSM 23737</strain>
    </source>
</reference>
<keyword evidence="1" id="KW-0233">DNA recombination</keyword>
<dbReference type="NCBIfam" id="NF033563">
    <property type="entry name" value="transpos_IS30"/>
    <property type="match status" value="1"/>
</dbReference>
<dbReference type="PANTHER" id="PTHR10948">
    <property type="entry name" value="TRANSPOSASE"/>
    <property type="match status" value="1"/>
</dbReference>
<dbReference type="EMBL" id="JACGWU010000003">
    <property type="protein sequence ID" value="MBA8829303.1"/>
    <property type="molecule type" value="Genomic_DNA"/>
</dbReference>
<sequence length="390" mass="44407">MLIDIADPYSERMLGNVVHKLWDLKQAGLSAEDIGPLIGWNASTVRKHVKENGGMRPRWGRNLKGRSLTMGERQTILALHATQGIRAIARELGRSPSTVSRELKRHAAAYSSRRATTAHARAFENARRPKVAKLTTNEALRERVQADLKQCFSPEQISGRLRRDFPNDAEMQVSHETIYQSLYLLARGGLKRELVTQLRTGRTTRQPNRRPGERRGKIPDMIMIVDRPPEAADRAVPGHWEGDLIVGKDMKSAIGTVVERRSGSVILVHLPPGQNRVESVRDGLIEKMGALPDQIRRTLTWDQGKEMHRHKEVSIAADIDIYFCDPHSPWQRPTNENTNGLLRQYFPKGTDLNIYSQDDLDRVAFEMNERPRKRLDFATPNEMMTELLLR</sequence>
<dbReference type="PROSITE" id="PS50994">
    <property type="entry name" value="INTEGRASE"/>
    <property type="match status" value="1"/>
</dbReference>
<comment type="caution">
    <text evidence="5">The sequence shown here is derived from an EMBL/GenBank/DDBJ whole genome shotgun (WGS) entry which is preliminary data.</text>
</comment>
<dbReference type="Proteomes" id="UP000524237">
    <property type="component" value="Unassembled WGS sequence"/>
</dbReference>
<dbReference type="GO" id="GO:0015074">
    <property type="term" value="P:DNA integration"/>
    <property type="evidence" value="ECO:0007669"/>
    <property type="project" value="InterPro"/>
</dbReference>
<evidence type="ECO:0000313" key="5">
    <source>
        <dbReference type="EMBL" id="MBA8829912.1"/>
    </source>
</evidence>
<keyword evidence="6" id="KW-1185">Reference proteome</keyword>
<dbReference type="InterPro" id="IPR036397">
    <property type="entry name" value="RNaseH_sf"/>
</dbReference>
<dbReference type="InterPro" id="IPR012337">
    <property type="entry name" value="RNaseH-like_sf"/>
</dbReference>
<name>A0A7W3JVI7_9MICO</name>
<dbReference type="InterPro" id="IPR001584">
    <property type="entry name" value="Integrase_cat-core"/>
</dbReference>
<feature type="domain" description="Integrase catalytic" evidence="2">
    <location>
        <begin position="233"/>
        <end position="388"/>
    </location>
</feature>
<dbReference type="GO" id="GO:0005829">
    <property type="term" value="C:cytosol"/>
    <property type="evidence" value="ECO:0007669"/>
    <property type="project" value="TreeGrafter"/>
</dbReference>
<accession>A0A7W3JVI7</accession>
<evidence type="ECO:0000313" key="3">
    <source>
        <dbReference type="EMBL" id="MBA8828256.1"/>
    </source>
</evidence>
<dbReference type="GO" id="GO:0003676">
    <property type="term" value="F:nucleic acid binding"/>
    <property type="evidence" value="ECO:0007669"/>
    <property type="project" value="InterPro"/>
</dbReference>
<evidence type="ECO:0000259" key="2">
    <source>
        <dbReference type="PROSITE" id="PS50994"/>
    </source>
</evidence>
<dbReference type="EMBL" id="JACGWU010000008">
    <property type="protein sequence ID" value="MBA8829912.1"/>
    <property type="molecule type" value="Genomic_DNA"/>
</dbReference>
<dbReference type="AlphaFoldDB" id="A0A7W3JVI7"/>
<evidence type="ECO:0000256" key="1">
    <source>
        <dbReference type="ARBA" id="ARBA00023172"/>
    </source>
</evidence>
<dbReference type="InterPro" id="IPR053392">
    <property type="entry name" value="Transposase_IS30-like"/>
</dbReference>
<dbReference type="SUPFAM" id="SSF53098">
    <property type="entry name" value="Ribonuclease H-like"/>
    <property type="match status" value="1"/>
</dbReference>
<dbReference type="GO" id="GO:0006310">
    <property type="term" value="P:DNA recombination"/>
    <property type="evidence" value="ECO:0007669"/>
    <property type="project" value="UniProtKB-KW"/>
</dbReference>
<dbReference type="EMBL" id="JACGWU010000001">
    <property type="protein sequence ID" value="MBA8828256.1"/>
    <property type="molecule type" value="Genomic_DNA"/>
</dbReference>
<dbReference type="Gene3D" id="1.10.10.60">
    <property type="entry name" value="Homeodomain-like"/>
    <property type="match status" value="1"/>
</dbReference>
<proteinExistence type="predicted"/>